<dbReference type="EMBL" id="NXGE01000002">
    <property type="protein sequence ID" value="PRM95043.1"/>
    <property type="molecule type" value="Genomic_DNA"/>
</dbReference>
<dbReference type="Proteomes" id="UP000238281">
    <property type="component" value="Unassembled WGS sequence"/>
</dbReference>
<dbReference type="GO" id="GO:0009307">
    <property type="term" value="P:DNA restriction-modification system"/>
    <property type="evidence" value="ECO:0007669"/>
    <property type="project" value="UniProtKB-KW"/>
</dbReference>
<comment type="caution">
    <text evidence="3">The sequence shown here is derived from an EMBL/GenBank/DDBJ whole genome shotgun (WGS) entry which is preliminary data.</text>
</comment>
<evidence type="ECO:0000256" key="1">
    <source>
        <dbReference type="ARBA" id="ARBA00022747"/>
    </source>
</evidence>
<evidence type="ECO:0008006" key="5">
    <source>
        <dbReference type="Google" id="ProtNLM"/>
    </source>
</evidence>
<organism evidence="3 4">
    <name type="scientific">Aliarcobacter cryaerophilus</name>
    <dbReference type="NCBI Taxonomy" id="28198"/>
    <lineage>
        <taxon>Bacteria</taxon>
        <taxon>Pseudomonadati</taxon>
        <taxon>Campylobacterota</taxon>
        <taxon>Epsilonproteobacteria</taxon>
        <taxon>Campylobacterales</taxon>
        <taxon>Arcobacteraceae</taxon>
        <taxon>Aliarcobacter</taxon>
    </lineage>
</organism>
<evidence type="ECO:0000313" key="4">
    <source>
        <dbReference type="Proteomes" id="UP000238281"/>
    </source>
</evidence>
<dbReference type="AlphaFoldDB" id="A0A2S9T8B6"/>
<proteinExistence type="predicted"/>
<dbReference type="InterPro" id="IPR044946">
    <property type="entry name" value="Restrct_endonuc_typeI_TRD_sf"/>
</dbReference>
<evidence type="ECO:0000256" key="2">
    <source>
        <dbReference type="ARBA" id="ARBA00023125"/>
    </source>
</evidence>
<evidence type="ECO:0000313" key="3">
    <source>
        <dbReference type="EMBL" id="PRM95043.1"/>
    </source>
</evidence>
<protein>
    <recommendedName>
        <fullName evidence="5">Type I restriction modification DNA specificity domain-containing protein</fullName>
    </recommendedName>
</protein>
<keyword evidence="1" id="KW-0680">Restriction system</keyword>
<dbReference type="GO" id="GO:0003677">
    <property type="term" value="F:DNA binding"/>
    <property type="evidence" value="ECO:0007669"/>
    <property type="project" value="UniProtKB-KW"/>
</dbReference>
<keyword evidence="2" id="KW-0238">DNA-binding</keyword>
<sequence>MPSVEEQKNILDIYNKNKDLSKNQTGEVSEKSDYIEDFLKFSLGIDEIKVKKTANLLMLTRFKTLNIWSVDNIVRKNTFDSNLFKLTCLEDQPTLVKEVFRGKSPKYKEQTGSKILNQKCIRFNAIEVKHAKSVDSNWLNKVDSMFLTRENDILINSTGDGTIGRASIVSKEHEGLLYDSHIILLRLNTELINPLFFVYFNNSKLGQKQI</sequence>
<dbReference type="SUPFAM" id="SSF116734">
    <property type="entry name" value="DNA methylase specificity domain"/>
    <property type="match status" value="1"/>
</dbReference>
<dbReference type="Gene3D" id="3.90.220.20">
    <property type="entry name" value="DNA methylase specificity domains"/>
    <property type="match status" value="1"/>
</dbReference>
<reference evidence="3 4" key="1">
    <citation type="submission" date="2017-09" db="EMBL/GenBank/DDBJ databases">
        <title>Reassesment of A. cryaerophilus.</title>
        <authorList>
            <person name="Perez-Cataluna A."/>
            <person name="Collado L."/>
            <person name="Salgado O."/>
            <person name="Lefinanco V."/>
            <person name="Figueras M.J."/>
        </authorList>
    </citation>
    <scope>NUCLEOTIDE SEQUENCE [LARGE SCALE GENOMIC DNA]</scope>
    <source>
        <strain evidence="3 4">LMG 10210</strain>
    </source>
</reference>
<accession>A0A2S9T8B6</accession>
<gene>
    <name evidence="3" type="ORF">CJ673_05670</name>
</gene>
<name>A0A2S9T8B6_9BACT</name>
<dbReference type="RefSeq" id="WP_105915277.1">
    <property type="nucleotide sequence ID" value="NZ_NXGE01000002.1"/>
</dbReference>